<dbReference type="PANTHER" id="PTHR43316:SF3">
    <property type="entry name" value="HALOACID DEHALOGENASE, TYPE II (AFU_ORTHOLOGUE AFUA_2G07750)-RELATED"/>
    <property type="match status" value="1"/>
</dbReference>
<gene>
    <name evidence="2" type="ORF">Pa4123_51510</name>
</gene>
<evidence type="ECO:0008006" key="4">
    <source>
        <dbReference type="Google" id="ProtNLM"/>
    </source>
</evidence>
<dbReference type="EMBL" id="BSDI01000029">
    <property type="protein sequence ID" value="GLH99875.1"/>
    <property type="molecule type" value="Genomic_DNA"/>
</dbReference>
<dbReference type="SFLD" id="SFLDG01129">
    <property type="entry name" value="C1.5:_HAD__Beta-PGM__Phosphata"/>
    <property type="match status" value="1"/>
</dbReference>
<proteinExistence type="predicted"/>
<dbReference type="InterPro" id="IPR036412">
    <property type="entry name" value="HAD-like_sf"/>
</dbReference>
<dbReference type="PRINTS" id="PR00413">
    <property type="entry name" value="HADHALOGNASE"/>
</dbReference>
<accession>A0ABQ5QZZ5</accession>
<dbReference type="PANTHER" id="PTHR43316">
    <property type="entry name" value="HYDROLASE, HALOACID DELAHOGENASE-RELATED"/>
    <property type="match status" value="1"/>
</dbReference>
<comment type="caution">
    <text evidence="2">The sequence shown here is derived from an EMBL/GenBank/DDBJ whole genome shotgun (WGS) entry which is preliminary data.</text>
</comment>
<keyword evidence="1" id="KW-0378">Hydrolase</keyword>
<evidence type="ECO:0000256" key="1">
    <source>
        <dbReference type="ARBA" id="ARBA00022801"/>
    </source>
</evidence>
<evidence type="ECO:0000313" key="3">
    <source>
        <dbReference type="Proteomes" id="UP001144280"/>
    </source>
</evidence>
<dbReference type="Gene3D" id="3.40.50.1000">
    <property type="entry name" value="HAD superfamily/HAD-like"/>
    <property type="match status" value="1"/>
</dbReference>
<name>A0ABQ5QZZ5_9ACTN</name>
<dbReference type="InterPro" id="IPR051540">
    <property type="entry name" value="S-2-haloacid_dehalogenase"/>
</dbReference>
<dbReference type="RefSeq" id="WP_281899825.1">
    <property type="nucleotide sequence ID" value="NZ_BSDI01000029.1"/>
</dbReference>
<dbReference type="SUPFAM" id="SSF56784">
    <property type="entry name" value="HAD-like"/>
    <property type="match status" value="1"/>
</dbReference>
<keyword evidence="3" id="KW-1185">Reference proteome</keyword>
<protein>
    <recommendedName>
        <fullName evidence="4">Haloacid dehalogenase</fullName>
    </recommendedName>
</protein>
<dbReference type="NCBIfam" id="TIGR01549">
    <property type="entry name" value="HAD-SF-IA-v1"/>
    <property type="match status" value="1"/>
</dbReference>
<organism evidence="2 3">
    <name type="scientific">Phytohabitans aurantiacus</name>
    <dbReference type="NCBI Taxonomy" id="3016789"/>
    <lineage>
        <taxon>Bacteria</taxon>
        <taxon>Bacillati</taxon>
        <taxon>Actinomycetota</taxon>
        <taxon>Actinomycetes</taxon>
        <taxon>Micromonosporales</taxon>
        <taxon>Micromonosporaceae</taxon>
    </lineage>
</organism>
<reference evidence="2" key="1">
    <citation type="submission" date="2022-12" db="EMBL/GenBank/DDBJ databases">
        <title>New Phytohabitans aurantiacus sp. RD004123 nov., an actinomycete isolated from soil.</title>
        <authorList>
            <person name="Triningsih D.W."/>
            <person name="Harunari E."/>
            <person name="Igarashi Y."/>
        </authorList>
    </citation>
    <scope>NUCLEOTIDE SEQUENCE</scope>
    <source>
        <strain evidence="2">RD004123</strain>
    </source>
</reference>
<evidence type="ECO:0000313" key="2">
    <source>
        <dbReference type="EMBL" id="GLH99875.1"/>
    </source>
</evidence>
<dbReference type="InterPro" id="IPR006439">
    <property type="entry name" value="HAD-SF_hydro_IA"/>
</dbReference>
<dbReference type="Proteomes" id="UP001144280">
    <property type="component" value="Unassembled WGS sequence"/>
</dbReference>
<sequence>MITIEAVVFDIGETVLNDTREAAAWANWLGVPAHTFSTVWGAGRARGLGEADIFAYFRPGFDVDRERRLREAAGAGERIDECDLYPDARLAMAELKGRGLRIVVAGNQSAVAADLLRQLNLPADAVATSAEWGVRKPGRGFFDRVVDLCGCDRAAVLHVGDRPDRDIWPARDAGLRTAWLRRGVQGFLAANDARVSAAAECVITSLSELADLIRPALVPTTAHT</sequence>
<dbReference type="InterPro" id="IPR023214">
    <property type="entry name" value="HAD_sf"/>
</dbReference>
<dbReference type="SFLD" id="SFLDS00003">
    <property type="entry name" value="Haloacid_Dehalogenase"/>
    <property type="match status" value="1"/>
</dbReference>
<dbReference type="Pfam" id="PF00702">
    <property type="entry name" value="Hydrolase"/>
    <property type="match status" value="1"/>
</dbReference>